<feature type="compositionally biased region" description="Basic and acidic residues" evidence="1">
    <location>
        <begin position="452"/>
        <end position="464"/>
    </location>
</feature>
<feature type="region of interest" description="Disordered" evidence="1">
    <location>
        <begin position="630"/>
        <end position="681"/>
    </location>
</feature>
<dbReference type="Proteomes" id="UP000002358">
    <property type="component" value="Chromosome 4"/>
</dbReference>
<organism evidence="2 3">
    <name type="scientific">Nasonia vitripennis</name>
    <name type="common">Parasitic wasp</name>
    <dbReference type="NCBI Taxonomy" id="7425"/>
    <lineage>
        <taxon>Eukaryota</taxon>
        <taxon>Metazoa</taxon>
        <taxon>Ecdysozoa</taxon>
        <taxon>Arthropoda</taxon>
        <taxon>Hexapoda</taxon>
        <taxon>Insecta</taxon>
        <taxon>Pterygota</taxon>
        <taxon>Neoptera</taxon>
        <taxon>Endopterygota</taxon>
        <taxon>Hymenoptera</taxon>
        <taxon>Apocrita</taxon>
        <taxon>Proctotrupomorpha</taxon>
        <taxon>Chalcidoidea</taxon>
        <taxon>Pteromalidae</taxon>
        <taxon>Pteromalinae</taxon>
        <taxon>Nasonia</taxon>
    </lineage>
</organism>
<dbReference type="AlphaFoldDB" id="A0A7M7IVX9"/>
<proteinExistence type="predicted"/>
<dbReference type="KEGG" id="nvi:100116601"/>
<feature type="compositionally biased region" description="Polar residues" evidence="1">
    <location>
        <begin position="437"/>
        <end position="450"/>
    </location>
</feature>
<evidence type="ECO:0000313" key="2">
    <source>
        <dbReference type="EnsemblMetazoa" id="XP_016843526"/>
    </source>
</evidence>
<feature type="compositionally biased region" description="Low complexity" evidence="1">
    <location>
        <begin position="540"/>
        <end position="582"/>
    </location>
</feature>
<name>A0A7M7IVX9_NASVI</name>
<reference evidence="2" key="1">
    <citation type="submission" date="2021-01" db="UniProtKB">
        <authorList>
            <consortium name="EnsemblMetazoa"/>
        </authorList>
    </citation>
    <scope>IDENTIFICATION</scope>
</reference>
<feature type="compositionally biased region" description="Basic and acidic residues" evidence="1">
    <location>
        <begin position="383"/>
        <end position="392"/>
    </location>
</feature>
<evidence type="ECO:0000313" key="3">
    <source>
        <dbReference type="Proteomes" id="UP000002358"/>
    </source>
</evidence>
<feature type="compositionally biased region" description="Polar residues" evidence="1">
    <location>
        <begin position="371"/>
        <end position="381"/>
    </location>
</feature>
<protein>
    <submittedName>
        <fullName evidence="2">Uncharacterized protein</fullName>
    </submittedName>
</protein>
<evidence type="ECO:0000256" key="1">
    <source>
        <dbReference type="SAM" id="MobiDB-lite"/>
    </source>
</evidence>
<feature type="region of interest" description="Disordered" evidence="1">
    <location>
        <begin position="223"/>
        <end position="467"/>
    </location>
</feature>
<sequence>MERRVEVRRHTEAGEVSRWIPLAKNSLRPYLPSKDHTLTYNRALGGVRSSADIDKLGSFGDKEADGSFLAELHGYYNPTAERSPRRRTFDVLDNRSDSISSSGKVKWLPIIARNSVTASSNYRSDSYIPLEEESLYRSTLVSSKQPSSGRSMSADVSYFRRDSSSRWNERCVNFGEQSRGLISYRWMPETGISMSRYIPSPLVHRRTSEGDRLAAKPLAGTRWMSYAKNPSPSPIQRKLSDRRSSGSEQPATVAESAEGATEEPAKSEEAKSARDEDRPAKREEVSGWQPVRKFADAGQQQKPGPQARSTSGEQDPSVPDDNRVKQRLRELYDFKTETEWPKRVRNPFRETLWISKSSSEEDKSQHFPLTHQLSNAVQQTSKLPEKKPEPLQKAHPVRRNSQDLEFNDRTPSTSGSIARPPTPSITIQHHRPKQQRSDSPLLQRQPSFTRRQLPERPTYRRESSSDQVFELTKVEDRQLRSFRERLRFSEDHCRTDEEKEAGSFTKVHERRFFSDDYENPSRRKISDSMLVLRANKRNSDSSFRSSRPSYAEIESVSSTGATRSSRTASDASYVSVGSSSVYNPQTTKRGSIEFRESGRRLDISHRRAMSQYEPRPRTMMSQMEGCRVSRTASHYEHRPRTPVPPPEIEDLYKDFRVPGKSSGGFPSRQRRNSTRYKVYLT</sequence>
<feature type="compositionally biased region" description="Basic and acidic residues" evidence="1">
    <location>
        <begin position="263"/>
        <end position="285"/>
    </location>
</feature>
<feature type="compositionally biased region" description="Polar residues" evidence="1">
    <location>
        <begin position="298"/>
        <end position="314"/>
    </location>
</feature>
<keyword evidence="3" id="KW-1185">Reference proteome</keyword>
<feature type="compositionally biased region" description="Basic and acidic residues" evidence="1">
    <location>
        <begin position="320"/>
        <end position="342"/>
    </location>
</feature>
<dbReference type="RefSeq" id="XP_016843526.2">
    <property type="nucleotide sequence ID" value="XM_016988037.2"/>
</dbReference>
<dbReference type="GeneID" id="100116601"/>
<feature type="region of interest" description="Disordered" evidence="1">
    <location>
        <begin position="536"/>
        <end position="584"/>
    </location>
</feature>
<dbReference type="EnsemblMetazoa" id="XM_016988037">
    <property type="protein sequence ID" value="XP_016843526"/>
    <property type="gene ID" value="LOC100116601"/>
</dbReference>
<accession>A0A7M7IVX9</accession>